<dbReference type="UniPathway" id="UPA00053">
    <property type="reaction ID" value="UER00085"/>
</dbReference>
<dbReference type="CDD" id="cd08195">
    <property type="entry name" value="DHQS"/>
    <property type="match status" value="1"/>
</dbReference>
<dbReference type="InterPro" id="IPR000623">
    <property type="entry name" value="Shikimate_kinase/TSH1"/>
</dbReference>
<dbReference type="Gene3D" id="3.40.50.300">
    <property type="entry name" value="P-loop containing nucleotide triphosphate hydrolases"/>
    <property type="match status" value="1"/>
</dbReference>
<dbReference type="InterPro" id="IPR031322">
    <property type="entry name" value="Shikimate/glucono_kinase"/>
</dbReference>
<dbReference type="AlphaFoldDB" id="A0A6M8HNZ0"/>
<comment type="similarity">
    <text evidence="20">Belongs to the shikimate kinase family.</text>
</comment>
<dbReference type="Pfam" id="PF24621">
    <property type="entry name" value="DHQS_C"/>
    <property type="match status" value="1"/>
</dbReference>
<evidence type="ECO:0000256" key="4">
    <source>
        <dbReference type="ARBA" id="ARBA00004661"/>
    </source>
</evidence>
<evidence type="ECO:0000256" key="20">
    <source>
        <dbReference type="HAMAP-Rule" id="MF_00109"/>
    </source>
</evidence>
<evidence type="ECO:0000256" key="6">
    <source>
        <dbReference type="ARBA" id="ARBA00005412"/>
    </source>
</evidence>
<feature type="binding site" evidence="21">
    <location>
        <position position="358"/>
    </location>
    <ligand>
        <name>NAD(+)</name>
        <dbReference type="ChEBI" id="CHEBI:57540"/>
    </ligand>
</feature>
<comment type="subcellular location">
    <subcellularLocation>
        <location evidence="21">Cytoplasm</location>
    </subcellularLocation>
</comment>
<keyword evidence="8 21" id="KW-0028">Amino-acid biosynthesis</keyword>
<feature type="binding site" evidence="20">
    <location>
        <position position="162"/>
    </location>
    <ligand>
        <name>ATP</name>
        <dbReference type="ChEBI" id="CHEBI:30616"/>
    </ligand>
</feature>
<feature type="binding site" evidence="21">
    <location>
        <position position="484"/>
    </location>
    <ligand>
        <name>Zn(2+)</name>
        <dbReference type="ChEBI" id="CHEBI:29105"/>
    </ligand>
</feature>
<evidence type="ECO:0000256" key="5">
    <source>
        <dbReference type="ARBA" id="ARBA00004842"/>
    </source>
</evidence>
<dbReference type="InterPro" id="IPR050071">
    <property type="entry name" value="Dehydroquinate_synthase"/>
</dbReference>
<keyword evidence="25" id="KW-1185">Reference proteome</keyword>
<feature type="binding site" evidence="20">
    <location>
        <position position="102"/>
    </location>
    <ligand>
        <name>substrate</name>
    </ligand>
</feature>
<evidence type="ECO:0000256" key="13">
    <source>
        <dbReference type="ARBA" id="ARBA00022840"/>
    </source>
</evidence>
<name>A0A6M8HNZ0_9PROT</name>
<evidence type="ECO:0000256" key="17">
    <source>
        <dbReference type="ARBA" id="ARBA00023268"/>
    </source>
</evidence>
<dbReference type="GO" id="GO:0009073">
    <property type="term" value="P:aromatic amino acid family biosynthetic process"/>
    <property type="evidence" value="ECO:0007669"/>
    <property type="project" value="UniProtKB-KW"/>
</dbReference>
<keyword evidence="9 20" id="KW-0808">Transferase</keyword>
<evidence type="ECO:0000256" key="10">
    <source>
        <dbReference type="ARBA" id="ARBA00022723"/>
    </source>
</evidence>
<dbReference type="GO" id="GO:0000287">
    <property type="term" value="F:magnesium ion binding"/>
    <property type="evidence" value="ECO:0007669"/>
    <property type="project" value="UniProtKB-UniRule"/>
</dbReference>
<dbReference type="NCBIfam" id="TIGR01357">
    <property type="entry name" value="aroB"/>
    <property type="match status" value="1"/>
</dbReference>
<dbReference type="Gene3D" id="3.40.50.1970">
    <property type="match status" value="1"/>
</dbReference>
<dbReference type="InterPro" id="IPR056179">
    <property type="entry name" value="DHQS_C"/>
</dbReference>
<evidence type="ECO:0000256" key="2">
    <source>
        <dbReference type="ARBA" id="ARBA00001911"/>
    </source>
</evidence>
<keyword evidence="11 21" id="KW-0547">Nucleotide-binding</keyword>
<feature type="binding site" evidence="20">
    <location>
        <position position="60"/>
    </location>
    <ligand>
        <name>Mg(2+)</name>
        <dbReference type="ChEBI" id="CHEBI:18420"/>
    </ligand>
</feature>
<keyword evidence="13 20" id="KW-0067">ATP-binding</keyword>
<feature type="domain" description="3-dehydroquinate synthase N-terminal" evidence="22">
    <location>
        <begin position="283"/>
        <end position="395"/>
    </location>
</feature>
<feature type="binding site" evidence="20">
    <location>
        <position position="124"/>
    </location>
    <ligand>
        <name>substrate</name>
    </ligand>
</feature>
<dbReference type="Pfam" id="PF01202">
    <property type="entry name" value="SKI"/>
    <property type="match status" value="1"/>
</dbReference>
<dbReference type="SUPFAM" id="SSF56796">
    <property type="entry name" value="Dehydroquinate synthase-like"/>
    <property type="match status" value="1"/>
</dbReference>
<protein>
    <recommendedName>
        <fullName evidence="20 21">Multifunctional fusion protein</fullName>
    </recommendedName>
    <domain>
        <recommendedName>
            <fullName evidence="20">Shikimate kinase</fullName>
            <shortName evidence="20">SK</shortName>
            <ecNumber evidence="20">2.7.1.71</ecNumber>
        </recommendedName>
    </domain>
    <domain>
        <recommendedName>
            <fullName evidence="21">3-dehydroquinate synthase</fullName>
            <shortName evidence="21">DHQS</shortName>
            <ecNumber evidence="21">4.2.3.4</ecNumber>
        </recommendedName>
    </domain>
</protein>
<comment type="pathway">
    <text evidence="5 20">Metabolic intermediate biosynthesis; chorismate biosynthesis; chorismate from D-erythrose 4-phosphate and phosphoenolpyruvate: step 5/7.</text>
</comment>
<evidence type="ECO:0000256" key="1">
    <source>
        <dbReference type="ARBA" id="ARBA00001393"/>
    </source>
</evidence>
<evidence type="ECO:0000256" key="9">
    <source>
        <dbReference type="ARBA" id="ARBA00022679"/>
    </source>
</evidence>
<feature type="binding site" evidence="20">
    <location>
        <begin position="56"/>
        <end position="61"/>
    </location>
    <ligand>
        <name>ATP</name>
        <dbReference type="ChEBI" id="CHEBI:30616"/>
    </ligand>
</feature>
<keyword evidence="14 21" id="KW-0520">NAD</keyword>
<sequence>MSRPLETLPSPAADVTWPSGVEAGCLAARPGELPQPPDSSGPAAPQRSIVLVGLMGAGKTTVGRRLASRLGLPFRDADAEVELAAGFTIAELFARYGEAEFRRGEQGVIRRLLSGPPIVLATGGGAFMDPVTRHAIRRDAVSVWLRCPLEVLVRRVSGRGHRPLLAEGRPREILSALIERRHPVYAEADLIVDCNDDGVERTTDLVHRAVTGRVPPERVEVSLSHARYDVMVGAGLVARAGALLTPVLPQKRVVVVTDETVAALHLPTLLASLAETGIDAESIIVPPGEGSKSLACFGMVTDRLLALGIERRTAVIALGGGVIGDLAGFAAASVMRGLPFVQIPTTLLAQVDSSVGGKTGINTSAGKNLLGAFHQPIAVVADTDMLATLPIRELRAGYAEILKAGLIADPDLFEWCEANGAAVLAGDPAIQADAVRRACRFKAGVVGDDEREEKPDNGRALLNLGHTFAHALEAEMRFDGRLLHGEAVGIGLLLAFRLSVRLGLCPAADADRVEAHLRRLGMKTTIDDCGCALSASALAAHMQRDKKMRDGRISFVLVHRIGQAFTSRDIASSAVIELLQSQGCIVENMSLRLKKP</sequence>
<evidence type="ECO:0000256" key="18">
    <source>
        <dbReference type="ARBA" id="ARBA00023285"/>
    </source>
</evidence>
<comment type="cofactor">
    <cofactor evidence="20">
        <name>Mg(2+)</name>
        <dbReference type="ChEBI" id="CHEBI:18420"/>
    </cofactor>
    <text evidence="20">Binds 1 Mg(2+) ion per subunit.</text>
</comment>
<comment type="caution">
    <text evidence="21">Lacks conserved residue(s) required for the propagation of feature annotation.</text>
</comment>
<evidence type="ECO:0000313" key="25">
    <source>
        <dbReference type="Proteomes" id="UP000500767"/>
    </source>
</evidence>
<dbReference type="GO" id="GO:0005737">
    <property type="term" value="C:cytoplasm"/>
    <property type="evidence" value="ECO:0007669"/>
    <property type="project" value="UniProtKB-SubCell"/>
</dbReference>
<dbReference type="GO" id="GO:0004765">
    <property type="term" value="F:shikimate kinase activity"/>
    <property type="evidence" value="ECO:0007669"/>
    <property type="project" value="UniProtKB-UniRule"/>
</dbReference>
<dbReference type="EMBL" id="CP053708">
    <property type="protein sequence ID" value="QKE89991.1"/>
    <property type="molecule type" value="Genomic_DNA"/>
</dbReference>
<keyword evidence="21" id="KW-0862">Zinc</keyword>
<evidence type="ECO:0000256" key="21">
    <source>
        <dbReference type="HAMAP-Rule" id="MF_00110"/>
    </source>
</evidence>
<dbReference type="GO" id="GO:0005524">
    <property type="term" value="F:ATP binding"/>
    <property type="evidence" value="ECO:0007669"/>
    <property type="project" value="UniProtKB-UniRule"/>
</dbReference>
<dbReference type="EC" id="4.2.3.4" evidence="21"/>
<dbReference type="GO" id="GO:0003856">
    <property type="term" value="F:3-dehydroquinate synthase activity"/>
    <property type="evidence" value="ECO:0007669"/>
    <property type="project" value="UniProtKB-UniRule"/>
</dbReference>
<feature type="binding site" evidence="21">
    <location>
        <position position="400"/>
    </location>
    <ligand>
        <name>Zn(2+)</name>
        <dbReference type="ChEBI" id="CHEBI:29105"/>
    </ligand>
</feature>
<comment type="subunit">
    <text evidence="20">Monomer.</text>
</comment>
<keyword evidence="7 21" id="KW-0963">Cytoplasm</keyword>
<evidence type="ECO:0000256" key="15">
    <source>
        <dbReference type="ARBA" id="ARBA00023141"/>
    </source>
</evidence>
<dbReference type="EC" id="2.7.1.71" evidence="20"/>
<evidence type="ECO:0000259" key="22">
    <source>
        <dbReference type="Pfam" id="PF01761"/>
    </source>
</evidence>
<keyword evidence="16 21" id="KW-0456">Lyase</keyword>
<gene>
    <name evidence="20" type="primary">aroK</name>
    <name evidence="21" type="synonym">aroB</name>
    <name evidence="24" type="ORF">HN018_07970</name>
</gene>
<evidence type="ECO:0000256" key="7">
    <source>
        <dbReference type="ARBA" id="ARBA00022490"/>
    </source>
</evidence>
<reference evidence="24 25" key="1">
    <citation type="journal article" date="2014" name="World J. Microbiol. Biotechnol.">
        <title>Biodiversity and physiological characteristics of Antarctic and Arctic lichens-associated bacteria.</title>
        <authorList>
            <person name="Lee Y.M."/>
            <person name="Kim E.H."/>
            <person name="Lee H.K."/>
            <person name="Hong S.G."/>
        </authorList>
    </citation>
    <scope>NUCLEOTIDE SEQUENCE [LARGE SCALE GENOMIC DNA]</scope>
    <source>
        <strain evidence="24 25">PAMC 26569</strain>
    </source>
</reference>
<evidence type="ECO:0000313" key="24">
    <source>
        <dbReference type="EMBL" id="QKE89991.1"/>
    </source>
</evidence>
<comment type="catalytic activity">
    <reaction evidence="1 21">
        <text>7-phospho-2-dehydro-3-deoxy-D-arabino-heptonate = 3-dehydroquinate + phosphate</text>
        <dbReference type="Rhea" id="RHEA:21968"/>
        <dbReference type="ChEBI" id="CHEBI:32364"/>
        <dbReference type="ChEBI" id="CHEBI:43474"/>
        <dbReference type="ChEBI" id="CHEBI:58394"/>
        <dbReference type="EC" id="4.2.3.4"/>
    </reaction>
</comment>
<dbReference type="InterPro" id="IPR023000">
    <property type="entry name" value="Shikimate_kinase_CS"/>
</dbReference>
<dbReference type="InterPro" id="IPR016037">
    <property type="entry name" value="DHQ_synth_AroB"/>
</dbReference>
<feature type="domain" description="3-dehydroquinate synthase C-terminal" evidence="23">
    <location>
        <begin position="397"/>
        <end position="548"/>
    </location>
</feature>
<dbReference type="FunFam" id="3.40.50.1970:FF:000001">
    <property type="entry name" value="3-dehydroquinate synthase"/>
    <property type="match status" value="1"/>
</dbReference>
<keyword evidence="10 21" id="KW-0479">Metal-binding</keyword>
<evidence type="ECO:0000256" key="19">
    <source>
        <dbReference type="ARBA" id="ARBA00048567"/>
    </source>
</evidence>
<keyword evidence="20" id="KW-0460">Magnesium</keyword>
<evidence type="ECO:0000256" key="16">
    <source>
        <dbReference type="ARBA" id="ARBA00023239"/>
    </source>
</evidence>
<dbReference type="InterPro" id="IPR027417">
    <property type="entry name" value="P-loop_NTPase"/>
</dbReference>
<dbReference type="HAMAP" id="MF_00110">
    <property type="entry name" value="DHQ_synthase"/>
    <property type="match status" value="1"/>
</dbReference>
<dbReference type="PANTHER" id="PTHR43622">
    <property type="entry name" value="3-DEHYDROQUINATE SYNTHASE"/>
    <property type="match status" value="1"/>
</dbReference>
<feature type="binding site" evidence="21">
    <location>
        <position position="466"/>
    </location>
    <ligand>
        <name>Zn(2+)</name>
        <dbReference type="ChEBI" id="CHEBI:29105"/>
    </ligand>
</feature>
<comment type="function">
    <text evidence="3 21">Catalyzes the conversion of 3-deoxy-D-arabino-heptulosonate 7-phosphate (DAHP) to dehydroquinate (DHQ).</text>
</comment>
<feature type="binding site" evidence="20">
    <location>
        <position position="181"/>
    </location>
    <ligand>
        <name>substrate</name>
    </ligand>
</feature>
<comment type="pathway">
    <text evidence="4 21">Metabolic intermediate biosynthesis; chorismate biosynthesis; chorismate from D-erythrose 4-phosphate and phosphoenolpyruvate: step 2/7.</text>
</comment>
<feature type="binding site" evidence="21">
    <location>
        <begin position="345"/>
        <end position="346"/>
    </location>
    <ligand>
        <name>NAD(+)</name>
        <dbReference type="ChEBI" id="CHEBI:57540"/>
    </ligand>
</feature>
<evidence type="ECO:0000256" key="14">
    <source>
        <dbReference type="ARBA" id="ARBA00023027"/>
    </source>
</evidence>
<dbReference type="PANTHER" id="PTHR43622:SF7">
    <property type="entry name" value="3-DEHYDROQUINATE SYNTHASE, CHLOROPLASTIC"/>
    <property type="match status" value="1"/>
</dbReference>
<evidence type="ECO:0000259" key="23">
    <source>
        <dbReference type="Pfam" id="PF24621"/>
    </source>
</evidence>
<organism evidence="24 25">
    <name type="scientific">Lichenicola cladoniae</name>
    <dbReference type="NCBI Taxonomy" id="1484109"/>
    <lineage>
        <taxon>Bacteria</taxon>
        <taxon>Pseudomonadati</taxon>
        <taxon>Pseudomonadota</taxon>
        <taxon>Alphaproteobacteria</taxon>
        <taxon>Acetobacterales</taxon>
        <taxon>Acetobacteraceae</taxon>
        <taxon>Lichenicola</taxon>
    </lineage>
</organism>
<dbReference type="NCBIfam" id="NF010552">
    <property type="entry name" value="PRK13946.1"/>
    <property type="match status" value="1"/>
</dbReference>
<dbReference type="InterPro" id="IPR030960">
    <property type="entry name" value="DHQS/DOIS_N"/>
</dbReference>
<feature type="binding site" evidence="20">
    <location>
        <position position="78"/>
    </location>
    <ligand>
        <name>substrate</name>
    </ligand>
</feature>
<dbReference type="GO" id="GO:0008652">
    <property type="term" value="P:amino acid biosynthetic process"/>
    <property type="evidence" value="ECO:0007669"/>
    <property type="project" value="UniProtKB-KW"/>
</dbReference>
<comment type="function">
    <text evidence="20">Catalyzes the specific phosphorylation of the 3-hydroxyl group of shikimic acid using ATP as a cosubstrate.</text>
</comment>
<accession>A0A6M8HNZ0</accession>
<dbReference type="PRINTS" id="PR01100">
    <property type="entry name" value="SHIKIMTKNASE"/>
</dbReference>
<dbReference type="Proteomes" id="UP000500767">
    <property type="component" value="Chromosome"/>
</dbReference>
<evidence type="ECO:0000256" key="12">
    <source>
        <dbReference type="ARBA" id="ARBA00022777"/>
    </source>
</evidence>
<comment type="cofactor">
    <cofactor evidence="21">
        <name>Co(2+)</name>
        <dbReference type="ChEBI" id="CHEBI:48828"/>
    </cofactor>
    <cofactor evidence="21">
        <name>Zn(2+)</name>
        <dbReference type="ChEBI" id="CHEBI:29105"/>
    </cofactor>
    <text evidence="21">Binds 1 divalent metal cation per subunit. Can use either Co(2+) or Zn(2+).</text>
</comment>
<dbReference type="RefSeq" id="WP_171835039.1">
    <property type="nucleotide sequence ID" value="NZ_CP053708.1"/>
</dbReference>
<proteinExistence type="inferred from homology"/>
<dbReference type="Gene3D" id="1.20.1090.10">
    <property type="entry name" value="Dehydroquinate synthase-like - alpha domain"/>
    <property type="match status" value="1"/>
</dbReference>
<dbReference type="GO" id="GO:0009423">
    <property type="term" value="P:chorismate biosynthetic process"/>
    <property type="evidence" value="ECO:0007669"/>
    <property type="project" value="UniProtKB-UniRule"/>
</dbReference>
<feature type="binding site" evidence="21">
    <location>
        <begin position="321"/>
        <end position="325"/>
    </location>
    <ligand>
        <name>NAD(+)</name>
        <dbReference type="ChEBI" id="CHEBI:57540"/>
    </ligand>
</feature>
<evidence type="ECO:0000256" key="11">
    <source>
        <dbReference type="ARBA" id="ARBA00022741"/>
    </source>
</evidence>
<keyword evidence="15 21" id="KW-0057">Aromatic amino acid biosynthesis</keyword>
<dbReference type="KEGG" id="lck:HN018_07970"/>
<comment type="cofactor">
    <cofactor evidence="2 21">
        <name>NAD(+)</name>
        <dbReference type="ChEBI" id="CHEBI:57540"/>
    </cofactor>
</comment>
<dbReference type="Pfam" id="PF01761">
    <property type="entry name" value="DHQ_synthase"/>
    <property type="match status" value="1"/>
</dbReference>
<keyword evidence="18 21" id="KW-0170">Cobalt</keyword>
<feature type="binding site" evidence="21">
    <location>
        <position position="367"/>
    </location>
    <ligand>
        <name>NAD(+)</name>
        <dbReference type="ChEBI" id="CHEBI:57540"/>
    </ligand>
</feature>
<keyword evidence="12 20" id="KW-0418">Kinase</keyword>
<evidence type="ECO:0000256" key="8">
    <source>
        <dbReference type="ARBA" id="ARBA00022605"/>
    </source>
</evidence>
<dbReference type="CDD" id="cd00464">
    <property type="entry name" value="SK"/>
    <property type="match status" value="1"/>
</dbReference>
<dbReference type="HAMAP" id="MF_00109">
    <property type="entry name" value="Shikimate_kinase"/>
    <property type="match status" value="1"/>
</dbReference>
<dbReference type="SUPFAM" id="SSF52540">
    <property type="entry name" value="P-loop containing nucleoside triphosphate hydrolases"/>
    <property type="match status" value="1"/>
</dbReference>
<keyword evidence="17" id="KW-0511">Multifunctional enzyme</keyword>
<evidence type="ECO:0000256" key="3">
    <source>
        <dbReference type="ARBA" id="ARBA00003485"/>
    </source>
</evidence>
<comment type="catalytic activity">
    <reaction evidence="19 20">
        <text>shikimate + ATP = 3-phosphoshikimate + ADP + H(+)</text>
        <dbReference type="Rhea" id="RHEA:13121"/>
        <dbReference type="ChEBI" id="CHEBI:15378"/>
        <dbReference type="ChEBI" id="CHEBI:30616"/>
        <dbReference type="ChEBI" id="CHEBI:36208"/>
        <dbReference type="ChEBI" id="CHEBI:145989"/>
        <dbReference type="ChEBI" id="CHEBI:456216"/>
        <dbReference type="EC" id="2.7.1.71"/>
    </reaction>
</comment>
<comment type="similarity">
    <text evidence="6 21">Belongs to the sugar phosphate cyclases superfamily. Dehydroquinate synthase family.</text>
</comment>
<dbReference type="PROSITE" id="PS01128">
    <property type="entry name" value="SHIKIMATE_KINASE"/>
    <property type="match status" value="1"/>
</dbReference>